<feature type="compositionally biased region" description="Polar residues" evidence="1">
    <location>
        <begin position="1"/>
        <end position="21"/>
    </location>
</feature>
<gene>
    <name evidence="3" type="ORF">SHERM_01203</name>
</gene>
<evidence type="ECO:0000313" key="3">
    <source>
        <dbReference type="EMBL" id="CAA0818346.1"/>
    </source>
</evidence>
<sequence length="578" mass="63887">MTSSAKKNSSTPFTRSYTSSVIPRDINGKPDAFVANLLHENVKDIMTENDQKSVKGKSVDEFQPEAILAYYDGKNGDKTREKELPLEKSESSDGKEEYKMRIMMLEEELRETAAIEIGLYSVVAEHASSVNKVHVPARRLSRFYSKACKTGFKARRQSAARAAVSGLILVAKACGNDVARLTFWLSNSIMLRAIVSEVTAEFQNSSIDSDDVSAFITALANIESWLFSRIVESTFTPHMHPAAAKIRDVDSVSSTKKTCGRRNSLGSHNDQGNFSTELWKKAFKDACERLCPIRAGGHECGCLSVLVRLVMEQLVDRLDTAMFNAILRESAEDMPTDPLSDPITEAKVLPIPPGKSSFGAGVELKNSIGNWSRWLSDLFGLEEDTTGNNDIVANGKKPKSFKAFRLLHALSDLMMLPFGMLADNSTRREVCPILGPTIIRRVLNNHVPDEFCPDTVPQDIIDALDFEVCSEVLGEEDLVATFPYSASPSTYLPPSAALLTCVGEVGSQVLQSSRLSSIKKSYTSDDELDELDSPYTSIIPDSLRTSDLTKLGLLPEEKSDSRNIVRYQLLKEIWKDDE</sequence>
<organism evidence="3 4">
    <name type="scientific">Striga hermonthica</name>
    <name type="common">Purple witchweed</name>
    <name type="synonym">Buchnera hermonthica</name>
    <dbReference type="NCBI Taxonomy" id="68872"/>
    <lineage>
        <taxon>Eukaryota</taxon>
        <taxon>Viridiplantae</taxon>
        <taxon>Streptophyta</taxon>
        <taxon>Embryophyta</taxon>
        <taxon>Tracheophyta</taxon>
        <taxon>Spermatophyta</taxon>
        <taxon>Magnoliopsida</taxon>
        <taxon>eudicotyledons</taxon>
        <taxon>Gunneridae</taxon>
        <taxon>Pentapetalae</taxon>
        <taxon>asterids</taxon>
        <taxon>lamiids</taxon>
        <taxon>Lamiales</taxon>
        <taxon>Orobanchaceae</taxon>
        <taxon>Buchnereae</taxon>
        <taxon>Striga</taxon>
    </lineage>
</organism>
<feature type="domain" description="Dilute" evidence="2">
    <location>
        <begin position="158"/>
        <end position="471"/>
    </location>
</feature>
<keyword evidence="4" id="KW-1185">Reference proteome</keyword>
<dbReference type="EMBL" id="CACSLK010016925">
    <property type="protein sequence ID" value="CAA0818346.1"/>
    <property type="molecule type" value="Genomic_DNA"/>
</dbReference>
<evidence type="ECO:0000256" key="1">
    <source>
        <dbReference type="SAM" id="MobiDB-lite"/>
    </source>
</evidence>
<dbReference type="Proteomes" id="UP001153555">
    <property type="component" value="Unassembled WGS sequence"/>
</dbReference>
<dbReference type="PROSITE" id="PS51126">
    <property type="entry name" value="DILUTE"/>
    <property type="match status" value="1"/>
</dbReference>
<dbReference type="InterPro" id="IPR021827">
    <property type="entry name" value="Nup186/Nup192/Nup205"/>
</dbReference>
<comment type="caution">
    <text evidence="3">The sequence shown here is derived from an EMBL/GenBank/DDBJ whole genome shotgun (WGS) entry which is preliminary data.</text>
</comment>
<reference evidence="3" key="1">
    <citation type="submission" date="2019-12" db="EMBL/GenBank/DDBJ databases">
        <authorList>
            <person name="Scholes J."/>
        </authorList>
    </citation>
    <scope>NUCLEOTIDE SEQUENCE</scope>
</reference>
<dbReference type="InterPro" id="IPR002710">
    <property type="entry name" value="Dilute_dom"/>
</dbReference>
<accession>A0A9N7N1S6</accession>
<dbReference type="GO" id="GO:0005643">
    <property type="term" value="C:nuclear pore"/>
    <property type="evidence" value="ECO:0007669"/>
    <property type="project" value="InterPro"/>
</dbReference>
<evidence type="ECO:0000313" key="4">
    <source>
        <dbReference type="Proteomes" id="UP001153555"/>
    </source>
</evidence>
<dbReference type="PANTHER" id="PTHR31344:SF13">
    <property type="entry name" value="EEIG1_EHBP1 PROTEIN AMINO-TERMINAL DOMAIN PROTEIN"/>
    <property type="match status" value="1"/>
</dbReference>
<dbReference type="OrthoDB" id="20172at2759"/>
<dbReference type="PANTHER" id="PTHR31344">
    <property type="entry name" value="NUCLEAR PORE COMPLEX PROTEIN NUP205"/>
    <property type="match status" value="1"/>
</dbReference>
<proteinExistence type="predicted"/>
<name>A0A9N7N1S6_STRHE</name>
<feature type="region of interest" description="Disordered" evidence="1">
    <location>
        <begin position="1"/>
        <end position="28"/>
    </location>
</feature>
<dbReference type="AlphaFoldDB" id="A0A9N7N1S6"/>
<evidence type="ECO:0000259" key="2">
    <source>
        <dbReference type="PROSITE" id="PS51126"/>
    </source>
</evidence>
<protein>
    <recommendedName>
        <fullName evidence="2">Dilute domain-containing protein</fullName>
    </recommendedName>
</protein>